<feature type="region of interest" description="Disordered" evidence="2">
    <location>
        <begin position="33"/>
        <end position="52"/>
    </location>
</feature>
<evidence type="ECO:0000313" key="4">
    <source>
        <dbReference type="EMBL" id="EFE67173.2"/>
    </source>
</evidence>
<feature type="compositionally biased region" description="Low complexity" evidence="2">
    <location>
        <begin position="92"/>
        <end position="101"/>
    </location>
</feature>
<feature type="domain" description="Solute-binding protein family 3/N-terminal" evidence="3">
    <location>
        <begin position="116"/>
        <end position="356"/>
    </location>
</feature>
<dbReference type="PANTHER" id="PTHR35936">
    <property type="entry name" value="MEMBRANE-BOUND LYTIC MUREIN TRANSGLYCOSYLASE F"/>
    <property type="match status" value="1"/>
</dbReference>
<dbReference type="Pfam" id="PF00497">
    <property type="entry name" value="SBP_bac_3"/>
    <property type="match status" value="1"/>
</dbReference>
<dbReference type="PANTHER" id="PTHR35936:SF17">
    <property type="entry name" value="ARGININE-BINDING EXTRACELLULAR PROTEIN ARTP"/>
    <property type="match status" value="1"/>
</dbReference>
<gene>
    <name evidence="4" type="ORF">SSFG_02422</name>
</gene>
<dbReference type="EMBL" id="DS999641">
    <property type="protein sequence ID" value="EFE67173.2"/>
    <property type="molecule type" value="Genomic_DNA"/>
</dbReference>
<dbReference type="Proteomes" id="UP000003824">
    <property type="component" value="Unassembled WGS sequence"/>
</dbReference>
<name>D5ZYS0_STRV1</name>
<dbReference type="InterPro" id="IPR001638">
    <property type="entry name" value="Solute-binding_3/MltF_N"/>
</dbReference>
<dbReference type="AlphaFoldDB" id="D5ZYS0"/>
<evidence type="ECO:0000313" key="5">
    <source>
        <dbReference type="Proteomes" id="UP000003824"/>
    </source>
</evidence>
<protein>
    <submittedName>
        <fullName evidence="4">Secreted protein</fullName>
    </submittedName>
</protein>
<dbReference type="SUPFAM" id="SSF53850">
    <property type="entry name" value="Periplasmic binding protein-like II"/>
    <property type="match status" value="1"/>
</dbReference>
<evidence type="ECO:0000256" key="2">
    <source>
        <dbReference type="SAM" id="MobiDB-lite"/>
    </source>
</evidence>
<feature type="region of interest" description="Disordered" evidence="2">
    <location>
        <begin position="84"/>
        <end position="105"/>
    </location>
</feature>
<dbReference type="SMART" id="SM00062">
    <property type="entry name" value="PBPb"/>
    <property type="match status" value="1"/>
</dbReference>
<dbReference type="CDD" id="cd01004">
    <property type="entry name" value="PBP2_MidA_like"/>
    <property type="match status" value="1"/>
</dbReference>
<keyword evidence="1" id="KW-0732">Signal</keyword>
<sequence>MAQSEWQDAVITRGRDTRRRVLSSTCGDAAQAVADPIGNSTHPPEEPTMTASTTRRTTAAHSRLAAVGAIAVAGALLLTGCGDQTEENGSGTSDTASTSAAPLADKLPQAIRDKGVVKVGSDIAYAPVEFKDDSGKTVGIDPDVAAALGKQLGVKFEFENGTFDTLITGLRSKRYDIAMSAMTDTKDRQEGIDSETGKKVGEGVDFVDYFTAGVSIYTKKGDDQGIKTWSDLCGKKIVVQRGTVSEDLAKAENEKCPTGKKIAIEAFDNDQQAQTRLRAGGANAGSSDFPVAAYAVKTSGGGNDFQLVGEQVEAAPYGIAIAKDNTQLRDAIKAALDAIIENGEYQKILEKWGVTEGAVEEATINGGK</sequence>
<proteinExistence type="predicted"/>
<dbReference type="Gene3D" id="3.40.190.10">
    <property type="entry name" value="Periplasmic binding protein-like II"/>
    <property type="match status" value="2"/>
</dbReference>
<evidence type="ECO:0000256" key="1">
    <source>
        <dbReference type="ARBA" id="ARBA00022729"/>
    </source>
</evidence>
<evidence type="ECO:0000259" key="3">
    <source>
        <dbReference type="SMART" id="SM00062"/>
    </source>
</evidence>
<reference evidence="5" key="1">
    <citation type="submission" date="2008-12" db="EMBL/GenBank/DDBJ databases">
        <title>Annotation of Streptomyces ghanaensis ATCC 14672.</title>
        <authorList>
            <consortium name="The Broad Institute Genome Sequencing Platform"/>
            <consortium name="Broad Institute Microbial Sequencing Center"/>
            <person name="Fischbach M."/>
            <person name="Ward D."/>
            <person name="Young S."/>
            <person name="Kodira C.D."/>
            <person name="Zeng Q."/>
            <person name="Koehrsen M."/>
            <person name="Godfrey P."/>
            <person name="Alvarado L."/>
            <person name="Berlin A.M."/>
            <person name="Borenstein D."/>
            <person name="Chen Z."/>
            <person name="Engels R."/>
            <person name="Freedman E."/>
            <person name="Gellesch M."/>
            <person name="Goldberg J."/>
            <person name="Griggs A."/>
            <person name="Gujja S."/>
            <person name="Heiman D.I."/>
            <person name="Hepburn T.A."/>
            <person name="Howarth C."/>
            <person name="Jen D."/>
            <person name="Larson L."/>
            <person name="Lewis B."/>
            <person name="Mehta T."/>
            <person name="Park D."/>
            <person name="Pearson M."/>
            <person name="Roberts A."/>
            <person name="Saif S."/>
            <person name="Shea T.D."/>
            <person name="Shenoy N."/>
            <person name="Sisk P."/>
            <person name="Stolte C."/>
            <person name="Sykes S.N."/>
            <person name="Walk T."/>
            <person name="White J."/>
            <person name="Yandava C."/>
            <person name="Straight P."/>
            <person name="Clardy J."/>
            <person name="Hung D."/>
            <person name="Kolter R."/>
            <person name="Mekalanos J."/>
            <person name="Walker S."/>
            <person name="Walsh C.T."/>
            <person name="Wieland B.L.C."/>
            <person name="Ilzarbe M."/>
            <person name="Galagan J."/>
            <person name="Nusbaum C."/>
            <person name="Birren B."/>
        </authorList>
    </citation>
    <scope>NUCLEOTIDE SEQUENCE [LARGE SCALE GENOMIC DNA]</scope>
    <source>
        <strain evidence="5">ATCC 14672 / DSM 40746 / JCM 4963 / KCTC 9882 / NRRL B-12104 / FH 1290</strain>
    </source>
</reference>
<organism evidence="4 5">
    <name type="scientific">Streptomyces viridosporus (strain ATCC 14672 / DSM 40746 / JCM 4963 / KCTC 9882 / NRRL B-12104 / FH 1290)</name>
    <name type="common">Streptomyces ghanaensis</name>
    <dbReference type="NCBI Taxonomy" id="566461"/>
    <lineage>
        <taxon>Bacteria</taxon>
        <taxon>Bacillati</taxon>
        <taxon>Actinomycetota</taxon>
        <taxon>Actinomycetes</taxon>
        <taxon>Kitasatosporales</taxon>
        <taxon>Streptomycetaceae</taxon>
        <taxon>Streptomyces</taxon>
    </lineage>
</organism>
<accession>D5ZYS0</accession>
<dbReference type="eggNOG" id="COG0834">
    <property type="taxonomic scope" value="Bacteria"/>
</dbReference>